<evidence type="ECO:0000256" key="4">
    <source>
        <dbReference type="SAM" id="MobiDB-lite"/>
    </source>
</evidence>
<comment type="caution">
    <text evidence="6">The sequence shown here is derived from an EMBL/GenBank/DDBJ whole genome shotgun (WGS) entry which is preliminary data.</text>
</comment>
<dbReference type="GO" id="GO:0005975">
    <property type="term" value="P:carbohydrate metabolic process"/>
    <property type="evidence" value="ECO:0007669"/>
    <property type="project" value="InterPro"/>
</dbReference>
<comment type="subcellular location">
    <subcellularLocation>
        <location evidence="3">Endomembrane system</location>
        <topology evidence="3">Single-pass membrane protein</topology>
    </subcellularLocation>
    <subcellularLocation>
        <location evidence="1">Golgi apparatus membrane</location>
    </subcellularLocation>
</comment>
<dbReference type="Gene3D" id="3.90.550.10">
    <property type="entry name" value="Spore Coat Polysaccharide Biosynthesis Protein SpsA, Chain A"/>
    <property type="match status" value="1"/>
</dbReference>
<feature type="domain" description="Galactosyltransferase N-terminal" evidence="5">
    <location>
        <begin position="33"/>
        <end position="71"/>
    </location>
</feature>
<dbReference type="PANTHER" id="PTHR19300">
    <property type="entry name" value="BETA-1,4-GALACTOSYLTRANSFERASE"/>
    <property type="match status" value="1"/>
</dbReference>
<keyword evidence="2" id="KW-0333">Golgi apparatus</keyword>
<dbReference type="GO" id="GO:0008378">
    <property type="term" value="F:galactosyltransferase activity"/>
    <property type="evidence" value="ECO:0007669"/>
    <property type="project" value="TreeGrafter"/>
</dbReference>
<organism evidence="6 7">
    <name type="scientific">Galemys pyrenaicus</name>
    <name type="common">Iberian desman</name>
    <name type="synonym">Pyrenean desman</name>
    <dbReference type="NCBI Taxonomy" id="202257"/>
    <lineage>
        <taxon>Eukaryota</taxon>
        <taxon>Metazoa</taxon>
        <taxon>Chordata</taxon>
        <taxon>Craniata</taxon>
        <taxon>Vertebrata</taxon>
        <taxon>Euteleostomi</taxon>
        <taxon>Mammalia</taxon>
        <taxon>Eutheria</taxon>
        <taxon>Laurasiatheria</taxon>
        <taxon>Eulipotyphla</taxon>
        <taxon>Talpidae</taxon>
        <taxon>Galemys</taxon>
    </lineage>
</organism>
<evidence type="ECO:0000313" key="6">
    <source>
        <dbReference type="EMBL" id="KAG8516059.1"/>
    </source>
</evidence>
<dbReference type="GO" id="GO:0000139">
    <property type="term" value="C:Golgi membrane"/>
    <property type="evidence" value="ECO:0007669"/>
    <property type="project" value="UniProtKB-SubCell"/>
</dbReference>
<evidence type="ECO:0000259" key="5">
    <source>
        <dbReference type="Pfam" id="PF13733"/>
    </source>
</evidence>
<dbReference type="PANTHER" id="PTHR19300:SF33">
    <property type="entry name" value="BETA-1,4-GALACTOSYLTRANSFERASE 3"/>
    <property type="match status" value="1"/>
</dbReference>
<dbReference type="InterPro" id="IPR003859">
    <property type="entry name" value="Galactosyl_T"/>
</dbReference>
<protein>
    <recommendedName>
        <fullName evidence="5">Galactosyltransferase N-terminal domain-containing protein</fullName>
    </recommendedName>
</protein>
<evidence type="ECO:0000256" key="2">
    <source>
        <dbReference type="ARBA" id="ARBA00023034"/>
    </source>
</evidence>
<feature type="region of interest" description="Disordered" evidence="4">
    <location>
        <begin position="193"/>
        <end position="242"/>
    </location>
</feature>
<dbReference type="EMBL" id="JAGFMF010011690">
    <property type="protein sequence ID" value="KAG8516059.1"/>
    <property type="molecule type" value="Genomic_DNA"/>
</dbReference>
<name>A0A8J6A5X3_GALPY</name>
<dbReference type="Proteomes" id="UP000700334">
    <property type="component" value="Unassembled WGS sequence"/>
</dbReference>
<evidence type="ECO:0000313" key="7">
    <source>
        <dbReference type="Proteomes" id="UP000700334"/>
    </source>
</evidence>
<proteinExistence type="predicted"/>
<dbReference type="Pfam" id="PF13733">
    <property type="entry name" value="Glyco_transf_7N"/>
    <property type="match status" value="1"/>
</dbReference>
<keyword evidence="7" id="KW-1185">Reference proteome</keyword>
<evidence type="ECO:0000256" key="1">
    <source>
        <dbReference type="ARBA" id="ARBA00004394"/>
    </source>
</evidence>
<accession>A0A8J6A5X3</accession>
<sequence>MTVSLHMYTDGRGDLQALSHAAALMATGSQRMELRLHLLPYHPHPCLQRQQLAYGIDVLYQAENGTFNRAVEWEPRGHSICCHHEQAWYSLLYLHYYGGLWALTPDQYLKMNRFTDECWGWDGLKLSHPMSLAQGPVLPQSPPELSRQNLFHCLIALAFIYLLLELSEPQPLGLPEAANRGCCPCNPSGLPGGAAGGSGGDHRQRSQPPARAADWEVSPEGGRRGVGDPGERGSQALNPPEGCRSKTLVRRQRWCRWGLGRWLRCSISPRFVRWGAEARDLKLQPPPPLEGALVEE</sequence>
<dbReference type="InterPro" id="IPR029044">
    <property type="entry name" value="Nucleotide-diphossugar_trans"/>
</dbReference>
<dbReference type="InterPro" id="IPR027995">
    <property type="entry name" value="Galactosyl_T_N"/>
</dbReference>
<feature type="compositionally biased region" description="Basic and acidic residues" evidence="4">
    <location>
        <begin position="221"/>
        <end position="231"/>
    </location>
</feature>
<dbReference type="GO" id="GO:0006682">
    <property type="term" value="P:galactosylceramide biosynthetic process"/>
    <property type="evidence" value="ECO:0007669"/>
    <property type="project" value="TreeGrafter"/>
</dbReference>
<dbReference type="AlphaFoldDB" id="A0A8J6A5X3"/>
<evidence type="ECO:0000256" key="3">
    <source>
        <dbReference type="ARBA" id="ARBA00037847"/>
    </source>
</evidence>
<dbReference type="OrthoDB" id="10662888at2759"/>
<reference evidence="6" key="1">
    <citation type="journal article" date="2021" name="Evol. Appl.">
        <title>The genome of the Pyrenean desman and the effects of bottlenecks and inbreeding on the genomic landscape of an endangered species.</title>
        <authorList>
            <person name="Escoda L."/>
            <person name="Castresana J."/>
        </authorList>
    </citation>
    <scope>NUCLEOTIDE SEQUENCE</scope>
    <source>
        <strain evidence="6">IBE-C5619</strain>
    </source>
</reference>
<gene>
    <name evidence="6" type="ORF">J0S82_000682</name>
</gene>